<evidence type="ECO:0000313" key="4">
    <source>
        <dbReference type="Proteomes" id="UP000053239"/>
    </source>
</evidence>
<evidence type="ECO:0000256" key="2">
    <source>
        <dbReference type="SAM" id="Phobius"/>
    </source>
</evidence>
<keyword evidence="2" id="KW-0812">Transmembrane</keyword>
<dbReference type="OrthoDB" id="388881at2759"/>
<organism evidence="3 4">
    <name type="scientific">Plasmodium vivax North Korean</name>
    <dbReference type="NCBI Taxonomy" id="1035514"/>
    <lineage>
        <taxon>Eukaryota</taxon>
        <taxon>Sar</taxon>
        <taxon>Alveolata</taxon>
        <taxon>Apicomplexa</taxon>
        <taxon>Aconoidasida</taxon>
        <taxon>Haemosporida</taxon>
        <taxon>Plasmodiidae</taxon>
        <taxon>Plasmodium</taxon>
        <taxon>Plasmodium (Plasmodium)</taxon>
    </lineage>
</organism>
<evidence type="ECO:0008006" key="5">
    <source>
        <dbReference type="Google" id="ProtNLM"/>
    </source>
</evidence>
<protein>
    <recommendedName>
        <fullName evidence="5">Variable surface protein Vir7-like protein</fullName>
    </recommendedName>
</protein>
<sequence length="267" mass="30720">MDSSQDNHQIITVCDRNETYRTEPTEKYKTICKHLLKNLKILSSNNYSNADTFYTACKNLNNWLYFKENEHSVSNDIINDIFQAYKQIKNETFHKNDCAYSTFDNGFNEQEKLINLRIFNDNGEAILGLLKKNNKSDDCSLKRYVYKCIEVYRAMYKSYSFHLDCNRSQYKNACNIINEFKQLYSAFIYKNGGIHHDFPELSSNTPTNNIDGCPSEEIESNKASPVPSSQSNRSIIQSVPPALGVMAGIPPFLALIYNVNIIFTKIS</sequence>
<evidence type="ECO:0000313" key="3">
    <source>
        <dbReference type="EMBL" id="KMZ99263.1"/>
    </source>
</evidence>
<keyword evidence="2" id="KW-0472">Membrane</keyword>
<feature type="transmembrane region" description="Helical" evidence="2">
    <location>
        <begin position="242"/>
        <end position="263"/>
    </location>
</feature>
<gene>
    <name evidence="3" type="ORF">PVNG_02146</name>
</gene>
<reference evidence="3 4" key="1">
    <citation type="submission" date="2011-09" db="EMBL/GenBank/DDBJ databases">
        <title>The Genome Sequence of Plasmodium vivax North Korean.</title>
        <authorList>
            <consortium name="The Broad Institute Genome Sequencing Platform"/>
            <consortium name="The Broad Institute Genome Sequencing Center for Infectious Disease"/>
            <person name="Neafsey D."/>
            <person name="Carlton J."/>
            <person name="Barnwell J."/>
            <person name="Collins W."/>
            <person name="Escalante A."/>
            <person name="Mullikin J."/>
            <person name="Saul A."/>
            <person name="Guigo R."/>
            <person name="Camara F."/>
            <person name="Young S.K."/>
            <person name="Zeng Q."/>
            <person name="Gargeya S."/>
            <person name="Fitzgerald M."/>
            <person name="Haas B."/>
            <person name="Abouelleil A."/>
            <person name="Alvarado L."/>
            <person name="Arachchi H.M."/>
            <person name="Berlin A."/>
            <person name="Brown A."/>
            <person name="Chapman S.B."/>
            <person name="Chen Z."/>
            <person name="Dunbar C."/>
            <person name="Freedman E."/>
            <person name="Gearin G."/>
            <person name="Gellesch M."/>
            <person name="Goldberg J."/>
            <person name="Griggs A."/>
            <person name="Gujja S."/>
            <person name="Heiman D."/>
            <person name="Howarth C."/>
            <person name="Larson L."/>
            <person name="Lui A."/>
            <person name="MacDonald P.J.P."/>
            <person name="Montmayeur A."/>
            <person name="Murphy C."/>
            <person name="Neiman D."/>
            <person name="Pearson M."/>
            <person name="Priest M."/>
            <person name="Roberts A."/>
            <person name="Saif S."/>
            <person name="Shea T."/>
            <person name="Shenoy N."/>
            <person name="Sisk P."/>
            <person name="Stolte C."/>
            <person name="Sykes S."/>
            <person name="Wortman J."/>
            <person name="Nusbaum C."/>
            <person name="Birren B."/>
        </authorList>
    </citation>
    <scope>NUCLEOTIDE SEQUENCE [LARGE SCALE GENOMIC DNA]</scope>
    <source>
        <strain evidence="3 4">North Korean</strain>
    </source>
</reference>
<feature type="region of interest" description="Disordered" evidence="1">
    <location>
        <begin position="205"/>
        <end position="233"/>
    </location>
</feature>
<dbReference type="EMBL" id="KQ235419">
    <property type="protein sequence ID" value="KMZ99263.1"/>
    <property type="molecule type" value="Genomic_DNA"/>
</dbReference>
<name>A0A0J9WDP4_PLAVI</name>
<evidence type="ECO:0000256" key="1">
    <source>
        <dbReference type="SAM" id="MobiDB-lite"/>
    </source>
</evidence>
<feature type="compositionally biased region" description="Polar residues" evidence="1">
    <location>
        <begin position="221"/>
        <end position="233"/>
    </location>
</feature>
<dbReference type="AlphaFoldDB" id="A0A0J9WDP4"/>
<accession>A0A0J9WDP4</accession>
<keyword evidence="2" id="KW-1133">Transmembrane helix</keyword>
<dbReference type="Proteomes" id="UP000053239">
    <property type="component" value="Unassembled WGS sequence"/>
</dbReference>
<proteinExistence type="predicted"/>